<reference evidence="3 4" key="1">
    <citation type="journal article" date="2015" name="Nature">
        <title>rRNA introns, odd ribosomes, and small enigmatic genomes across a large radiation of phyla.</title>
        <authorList>
            <person name="Brown C.T."/>
            <person name="Hug L.A."/>
            <person name="Thomas B.C."/>
            <person name="Sharon I."/>
            <person name="Castelle C.J."/>
            <person name="Singh A."/>
            <person name="Wilkins M.J."/>
            <person name="Williams K.H."/>
            <person name="Banfield J.F."/>
        </authorList>
    </citation>
    <scope>NUCLEOTIDE SEQUENCE [LARGE SCALE GENOMIC DNA]</scope>
</reference>
<evidence type="ECO:0000313" key="4">
    <source>
        <dbReference type="Proteomes" id="UP000034617"/>
    </source>
</evidence>
<feature type="coiled-coil region" evidence="1">
    <location>
        <begin position="99"/>
        <end position="133"/>
    </location>
</feature>
<dbReference type="Proteomes" id="UP000034617">
    <property type="component" value="Unassembled WGS sequence"/>
</dbReference>
<gene>
    <name evidence="3" type="ORF">UW22_C0002G0027</name>
</gene>
<dbReference type="Pfam" id="PF18904">
    <property type="entry name" value="DUF5660"/>
    <property type="match status" value="1"/>
</dbReference>
<dbReference type="EMBL" id="LCHM01000002">
    <property type="protein sequence ID" value="KKT39051.1"/>
    <property type="molecule type" value="Genomic_DNA"/>
</dbReference>
<proteinExistence type="predicted"/>
<evidence type="ECO:0000256" key="1">
    <source>
        <dbReference type="SAM" id="Coils"/>
    </source>
</evidence>
<evidence type="ECO:0000313" key="3">
    <source>
        <dbReference type="EMBL" id="KKT39051.1"/>
    </source>
</evidence>
<dbReference type="AlphaFoldDB" id="A0A0G1GVB4"/>
<evidence type="ECO:0000259" key="2">
    <source>
        <dbReference type="Pfam" id="PF18904"/>
    </source>
</evidence>
<protein>
    <recommendedName>
        <fullName evidence="2">DUF5660 domain-containing protein</fullName>
    </recommendedName>
</protein>
<comment type="caution">
    <text evidence="3">The sequence shown here is derived from an EMBL/GenBank/DDBJ whole genome shotgun (WGS) entry which is preliminary data.</text>
</comment>
<organism evidence="3 4">
    <name type="scientific">Candidatus Gottesmanbacteria bacterium GW2011_GWB1_44_11c</name>
    <dbReference type="NCBI Taxonomy" id="1618447"/>
    <lineage>
        <taxon>Bacteria</taxon>
        <taxon>Candidatus Gottesmaniibacteriota</taxon>
    </lineage>
</organism>
<accession>A0A0G1GVB4</accession>
<name>A0A0G1GVB4_9BACT</name>
<feature type="domain" description="DUF5660" evidence="2">
    <location>
        <begin position="98"/>
        <end position="203"/>
    </location>
</feature>
<dbReference type="InterPro" id="IPR043719">
    <property type="entry name" value="DUF5660"/>
</dbReference>
<keyword evidence="1" id="KW-0175">Coiled coil</keyword>
<sequence length="203" mass="22562">MGQTLMNQQPNQKKKAPVYGNDNVLESLRGIGSSVGKTIAKDVVAQTGADMLRSILGGMPQSGELKQNQTIEFGNAPEAVPAVQPRRLETYRVIARSDEMEVKQKIESIRAELKALSQSIKSLRQEITKTVMEVPVDPGIYHMNFFDHLRSYLVAMKQEVDDSRTWLMAFNTKKAKKGYWGMVKKHGTSFGMSNERAIATSAG</sequence>